<accession>A0ABQ9EZY8</accession>
<dbReference type="Proteomes" id="UP001217089">
    <property type="component" value="Unassembled WGS sequence"/>
</dbReference>
<feature type="transmembrane region" description="Helical" evidence="1">
    <location>
        <begin position="90"/>
        <end position="111"/>
    </location>
</feature>
<keyword evidence="1" id="KW-0812">Transmembrane</keyword>
<evidence type="ECO:0000256" key="1">
    <source>
        <dbReference type="SAM" id="Phobius"/>
    </source>
</evidence>
<gene>
    <name evidence="2" type="ORF">KUTeg_014051</name>
</gene>
<dbReference type="Pfam" id="PF11028">
    <property type="entry name" value="TMEM260-like"/>
    <property type="match status" value="1"/>
</dbReference>
<comment type="caution">
    <text evidence="2">The sequence shown here is derived from an EMBL/GenBank/DDBJ whole genome shotgun (WGS) entry which is preliminary data.</text>
</comment>
<sequence>MLSVFILEDYVCSDTSVYEMTVVNTVKYERLDKHNKLECSRKYYNEISLLFGSVSLAVYLVTIYPSLPGGDSGELIVAAHELGVAHPPGYPLYTLVSWLFIKLLPFGNVAWRVGVQTAVCAGISTYCLSMVVLRLTDSLPCAVFAVGIWSWSRLTWIWSITAEVFAVNNLFVALLMFLGVYFEDQHDKDKLAKILDTFLLCKIGLCFVVGLVPYIYIPISSIFLKSRWTWGKRPNWTRIIIFSVSYLQTDKEMVISGVLIHVNPVERFWLQSDIVIVVIATATLCDIFKWLKSRVEAIEAFNLETVFTILIAVYQLQRNYLLCDQSRNTVVYDFGKEILRSMPPDAIVLTKGDLPSNVLRYLYLCENVRNDIQIFDQEVLTYEWAVPMLSAASPKIKFPGDYLHPKNTLMPDGKHSFSFKRFLDVNYDKYPIYGCIGGQDHDASWKTSYELLPFGPCYQFIKKGMLLNVPLYVNQTSKIASNWRYPYDGYDQTSWERVATNEMWNAQISSGYFLYEVAEISQNKEDKSNFIIHSYKLYTAAIERHKTVPSHWHKNYALVCERMLRANHDMDKSKLLSKSVYHFEKFLKLEPNDPDSKEIRNAIEMLKKHIRLIQQ</sequence>
<dbReference type="InterPro" id="IPR021280">
    <property type="entry name" value="TMEM260-like"/>
</dbReference>
<organism evidence="2 3">
    <name type="scientific">Tegillarca granosa</name>
    <name type="common">Malaysian cockle</name>
    <name type="synonym">Anadara granosa</name>
    <dbReference type="NCBI Taxonomy" id="220873"/>
    <lineage>
        <taxon>Eukaryota</taxon>
        <taxon>Metazoa</taxon>
        <taxon>Spiralia</taxon>
        <taxon>Lophotrochozoa</taxon>
        <taxon>Mollusca</taxon>
        <taxon>Bivalvia</taxon>
        <taxon>Autobranchia</taxon>
        <taxon>Pteriomorphia</taxon>
        <taxon>Arcoida</taxon>
        <taxon>Arcoidea</taxon>
        <taxon>Arcidae</taxon>
        <taxon>Tegillarca</taxon>
    </lineage>
</organism>
<protein>
    <recommendedName>
        <fullName evidence="4">Transmembrane protein 260</fullName>
    </recommendedName>
</protein>
<evidence type="ECO:0008006" key="4">
    <source>
        <dbReference type="Google" id="ProtNLM"/>
    </source>
</evidence>
<evidence type="ECO:0000313" key="3">
    <source>
        <dbReference type="Proteomes" id="UP001217089"/>
    </source>
</evidence>
<evidence type="ECO:0000313" key="2">
    <source>
        <dbReference type="EMBL" id="KAJ8309177.1"/>
    </source>
</evidence>
<name>A0ABQ9EZY8_TEGGR</name>
<dbReference type="PANTHER" id="PTHR16214">
    <property type="entry name" value="TRANSMEMBRANE PROTEIN 260"/>
    <property type="match status" value="1"/>
</dbReference>
<dbReference type="EMBL" id="JARBDR010000657">
    <property type="protein sequence ID" value="KAJ8309177.1"/>
    <property type="molecule type" value="Genomic_DNA"/>
</dbReference>
<reference evidence="2 3" key="1">
    <citation type="submission" date="2022-12" db="EMBL/GenBank/DDBJ databases">
        <title>Chromosome-level genome of Tegillarca granosa.</title>
        <authorList>
            <person name="Kim J."/>
        </authorList>
    </citation>
    <scope>NUCLEOTIDE SEQUENCE [LARGE SCALE GENOMIC DNA]</scope>
    <source>
        <strain evidence="2">Teg-2019</strain>
        <tissue evidence="2">Adductor muscle</tissue>
    </source>
</reference>
<proteinExistence type="predicted"/>
<dbReference type="InterPro" id="IPR052724">
    <property type="entry name" value="GT117_domain-containing"/>
</dbReference>
<feature type="transmembrane region" description="Helical" evidence="1">
    <location>
        <begin position="194"/>
        <end position="217"/>
    </location>
</feature>
<feature type="transmembrane region" description="Helical" evidence="1">
    <location>
        <begin position="156"/>
        <end position="182"/>
    </location>
</feature>
<feature type="transmembrane region" description="Helical" evidence="1">
    <location>
        <begin position="43"/>
        <end position="64"/>
    </location>
</feature>
<keyword evidence="1" id="KW-0472">Membrane</keyword>
<dbReference type="PANTHER" id="PTHR16214:SF3">
    <property type="entry name" value="TRANSMEMBRANE PROTEIN 260"/>
    <property type="match status" value="1"/>
</dbReference>
<keyword evidence="1" id="KW-1133">Transmembrane helix</keyword>
<keyword evidence="3" id="KW-1185">Reference proteome</keyword>